<comment type="pathway">
    <text evidence="9">Bacterial outer membrane biogenesis; lipopolysaccharide biosynthesis.</text>
</comment>
<evidence type="ECO:0000256" key="8">
    <source>
        <dbReference type="ARBA" id="ARBA00023315"/>
    </source>
</evidence>
<dbReference type="AlphaFoldDB" id="A0A839UM58"/>
<comment type="caution">
    <text evidence="9">Lacks conserved residue(s) required for the propagation of feature annotation.</text>
</comment>
<evidence type="ECO:0000256" key="1">
    <source>
        <dbReference type="ARBA" id="ARBA00022475"/>
    </source>
</evidence>
<accession>A0A839UM58</accession>
<keyword evidence="3 9" id="KW-0808">Transferase</keyword>
<keyword evidence="8 9" id="KW-0012">Acyltransferase</keyword>
<keyword evidence="4 9" id="KW-0812">Transmembrane</keyword>
<dbReference type="PROSITE" id="PS51257">
    <property type="entry name" value="PROKAR_LIPOPROTEIN"/>
    <property type="match status" value="1"/>
</dbReference>
<evidence type="ECO:0000313" key="10">
    <source>
        <dbReference type="EMBL" id="MBB3167861.1"/>
    </source>
</evidence>
<dbReference type="PANTHER" id="PTHR30606:SF9">
    <property type="entry name" value="LIPID A BIOSYNTHESIS LAUROYLTRANSFERASE"/>
    <property type="match status" value="1"/>
</dbReference>
<dbReference type="NCBIfam" id="TIGR02207">
    <property type="entry name" value="lipid_A_htrB"/>
    <property type="match status" value="1"/>
</dbReference>
<keyword evidence="1 9" id="KW-1003">Cell membrane</keyword>
<dbReference type="EC" id="2.3.1.241" evidence="9"/>
<comment type="similarity">
    <text evidence="9">Belongs to the LpxL/LpxM/LpxP family.</text>
</comment>
<organism evidence="10 11">
    <name type="scientific">Simiduia aestuariiviva</name>
    <dbReference type="NCBI Taxonomy" id="1510459"/>
    <lineage>
        <taxon>Bacteria</taxon>
        <taxon>Pseudomonadati</taxon>
        <taxon>Pseudomonadota</taxon>
        <taxon>Gammaproteobacteria</taxon>
        <taxon>Cellvibrionales</taxon>
        <taxon>Cellvibrionaceae</taxon>
        <taxon>Simiduia</taxon>
    </lineage>
</organism>
<dbReference type="GO" id="GO:0008913">
    <property type="term" value="F:Kdo2-lipid IVA acyltransferase activity"/>
    <property type="evidence" value="ECO:0007669"/>
    <property type="project" value="UniProtKB-EC"/>
</dbReference>
<dbReference type="EMBL" id="JACHXZ010000001">
    <property type="protein sequence ID" value="MBB3167861.1"/>
    <property type="molecule type" value="Genomic_DNA"/>
</dbReference>
<evidence type="ECO:0000256" key="6">
    <source>
        <dbReference type="ARBA" id="ARBA00022989"/>
    </source>
</evidence>
<dbReference type="UniPathway" id="UPA00360">
    <property type="reaction ID" value="UER00485"/>
</dbReference>
<dbReference type="InterPro" id="IPR004960">
    <property type="entry name" value="LipA_acyltrans"/>
</dbReference>
<keyword evidence="5 9" id="KW-0448">Lipopolysaccharide biosynthesis</keyword>
<dbReference type="HAMAP" id="MF_01942">
    <property type="entry name" value="Lipid_A_LpxL_LpxP"/>
    <property type="match status" value="1"/>
</dbReference>
<evidence type="ECO:0000256" key="3">
    <source>
        <dbReference type="ARBA" id="ARBA00022679"/>
    </source>
</evidence>
<protein>
    <recommendedName>
        <fullName evidence="9">Lipid A biosynthesis acyltransferase</fullName>
        <ecNumber evidence="9">2.3.1.241</ecNumber>
    </recommendedName>
    <alternativeName>
        <fullName evidence="9">Kdo(2)-lipid IV(A) acyltransferase</fullName>
    </alternativeName>
</protein>
<keyword evidence="6 9" id="KW-1133">Transmembrane helix</keyword>
<comment type="catalytic activity">
    <reaction evidence="9">
        <text>an alpha-Kdo-(2-&gt;4)-alpha-Kdo-(2-&gt;6)-lipid IVA + a fatty acyl-[ACP] = an alpha-Kdo-(2-&gt;4)-alpha-Kdo-(2-&gt;6)-(acyl)-lipid IVA + holo-[ACP]</text>
        <dbReference type="Rhea" id="RHEA:69396"/>
        <dbReference type="Rhea" id="RHEA-COMP:9685"/>
        <dbReference type="Rhea" id="RHEA-COMP:14125"/>
        <dbReference type="ChEBI" id="CHEBI:64479"/>
        <dbReference type="ChEBI" id="CHEBI:138651"/>
        <dbReference type="ChEBI" id="CHEBI:176429"/>
        <dbReference type="ChEBI" id="CHEBI:176430"/>
        <dbReference type="EC" id="2.3.1.241"/>
    </reaction>
</comment>
<dbReference type="UniPathway" id="UPA00030"/>
<dbReference type="GO" id="GO:0036104">
    <property type="term" value="P:Kdo2-lipid A biosynthetic process"/>
    <property type="evidence" value="ECO:0007669"/>
    <property type="project" value="UniProtKB-UniRule"/>
</dbReference>
<dbReference type="Proteomes" id="UP000559987">
    <property type="component" value="Unassembled WGS sequence"/>
</dbReference>
<gene>
    <name evidence="9" type="primary">lpxL</name>
    <name evidence="10" type="ORF">FHS30_001037</name>
</gene>
<keyword evidence="11" id="KW-1185">Reference proteome</keyword>
<reference evidence="10 11" key="1">
    <citation type="submission" date="2020-08" db="EMBL/GenBank/DDBJ databases">
        <title>Genomic Encyclopedia of Type Strains, Phase III (KMG-III): the genomes of soil and plant-associated and newly described type strains.</title>
        <authorList>
            <person name="Whitman W."/>
        </authorList>
    </citation>
    <scope>NUCLEOTIDE SEQUENCE [LARGE SCALE GENOMIC DNA]</scope>
    <source>
        <strain evidence="10 11">CECT 8571</strain>
    </source>
</reference>
<dbReference type="PIRSF" id="PIRSF026649">
    <property type="entry name" value="MsbB"/>
    <property type="match status" value="1"/>
</dbReference>
<keyword evidence="2 9" id="KW-0997">Cell inner membrane</keyword>
<dbReference type="CDD" id="cd07984">
    <property type="entry name" value="LPLAT_LABLAT-like"/>
    <property type="match status" value="1"/>
</dbReference>
<dbReference type="GO" id="GO:0009245">
    <property type="term" value="P:lipid A biosynthetic process"/>
    <property type="evidence" value="ECO:0007669"/>
    <property type="project" value="InterPro"/>
</dbReference>
<dbReference type="GO" id="GO:0005886">
    <property type="term" value="C:plasma membrane"/>
    <property type="evidence" value="ECO:0007669"/>
    <property type="project" value="UniProtKB-SubCell"/>
</dbReference>
<comment type="pathway">
    <text evidence="9">Glycolipid biosynthesis; KDO(2)-lipid A biosynthesis; KDO(2)-lipid A from CMP-3-deoxy-D-manno-octulosonate and lipid IV(A): step 3/4.</text>
</comment>
<dbReference type="Pfam" id="PF03279">
    <property type="entry name" value="Lip_A_acyltrans"/>
    <property type="match status" value="1"/>
</dbReference>
<dbReference type="GO" id="GO:0009103">
    <property type="term" value="P:lipopolysaccharide biosynthetic process"/>
    <property type="evidence" value="ECO:0007669"/>
    <property type="project" value="UniProtKB-UniRule"/>
</dbReference>
<keyword evidence="7 9" id="KW-0472">Membrane</keyword>
<evidence type="ECO:0000313" key="11">
    <source>
        <dbReference type="Proteomes" id="UP000559987"/>
    </source>
</evidence>
<comment type="caution">
    <text evidence="10">The sequence shown here is derived from an EMBL/GenBank/DDBJ whole genome shotgun (WGS) entry which is preliminary data.</text>
</comment>
<evidence type="ECO:0000256" key="4">
    <source>
        <dbReference type="ARBA" id="ARBA00022692"/>
    </source>
</evidence>
<evidence type="ECO:0000256" key="5">
    <source>
        <dbReference type="ARBA" id="ARBA00022985"/>
    </source>
</evidence>
<sequence>MDSSRPEFSFAMLHPRYWFLWCAFGLCALTACLPYRVQLAMGRGIGILFHHFARDRRAVAAINLALCFPDLTEAERTRLLRANMEAMGIGLIEQNMGWFMPRSRLRNLIAVEGLEHITALGDQGAIIVTRHTSSVQLAVVAATIFHPFAGMYRRHKNLVMDFVQRKCRERMNEACEAFERKEVRTMLRFLRQGSRVLYAPDQDYGIKQGVWASFFGVKAATVTATSRFAKLGKARVIMMDFVRLPGLQGYKLTLGAPLEQFPSDDEQADVQRVNDLLEAQIRRVPEQYLWVHRRFKTRPEGEPKYYPPKRKR</sequence>
<evidence type="ECO:0000256" key="7">
    <source>
        <dbReference type="ARBA" id="ARBA00023136"/>
    </source>
</evidence>
<evidence type="ECO:0000256" key="2">
    <source>
        <dbReference type="ARBA" id="ARBA00022519"/>
    </source>
</evidence>
<comment type="subcellular location">
    <subcellularLocation>
        <location evidence="9">Cell inner membrane</location>
        <topology evidence="9">Single-pass membrane protein</topology>
    </subcellularLocation>
</comment>
<proteinExistence type="inferred from homology"/>
<comment type="function">
    <text evidence="9">Catalyzes the transfer of an acyl chain from an acyl-[acyl-carrier-protein] (ACP) to a Kdo(2)-lipid IV(A) to form a Kdo(2)-(acyl)-lipid IV(A).</text>
</comment>
<dbReference type="PANTHER" id="PTHR30606">
    <property type="entry name" value="LIPID A BIOSYNTHESIS LAUROYL ACYLTRANSFERASE"/>
    <property type="match status" value="1"/>
</dbReference>
<evidence type="ECO:0000256" key="9">
    <source>
        <dbReference type="HAMAP-Rule" id="MF_01942"/>
    </source>
</evidence>
<dbReference type="RefSeq" id="WP_183908926.1">
    <property type="nucleotide sequence ID" value="NZ_JACHXZ010000001.1"/>
</dbReference>
<name>A0A839UM58_9GAMM</name>
<dbReference type="InterPro" id="IPR011920">
    <property type="entry name" value="Lipid_A_LpxL_LpxP"/>
</dbReference>